<accession>A0A2R4TFN1</accession>
<sequence length="151" mass="17487">MTIDIRAEPTARETEFASLYAQVQQFYADQLQLLDAHDAERWAETFTEDAVFEIPALSEPVRGRDGLISTLRRNQEHQQRDGARLRRWIGMLDVRPQLDGTLHTRCSALVYMTPHGGESKVLHVCAMEDVLVRSRSTWRTRHRRVTRDDLA</sequence>
<dbReference type="CDD" id="cd00531">
    <property type="entry name" value="NTF2_like"/>
    <property type="match status" value="1"/>
</dbReference>
<dbReference type="SUPFAM" id="SSF54427">
    <property type="entry name" value="NTF2-like"/>
    <property type="match status" value="1"/>
</dbReference>
<dbReference type="Pfam" id="PF13577">
    <property type="entry name" value="SnoaL_4"/>
    <property type="match status" value="1"/>
</dbReference>
<dbReference type="Gene3D" id="3.10.450.50">
    <property type="match status" value="1"/>
</dbReference>
<dbReference type="AlphaFoldDB" id="A0A2R4TFN1"/>
<protein>
    <submittedName>
        <fullName evidence="2">Hydroxylacyl-CoA dehydrogenase</fullName>
    </submittedName>
</protein>
<gene>
    <name evidence="2" type="ORF">SLUN_38600</name>
</gene>
<feature type="domain" description="SnoaL-like" evidence="1">
    <location>
        <begin position="19"/>
        <end position="144"/>
    </location>
</feature>
<dbReference type="EMBL" id="CP026305">
    <property type="protein sequence ID" value="AVZ77945.1"/>
    <property type="molecule type" value="Genomic_DNA"/>
</dbReference>
<evidence type="ECO:0000313" key="3">
    <source>
        <dbReference type="Proteomes" id="UP000244201"/>
    </source>
</evidence>
<dbReference type="GeneID" id="55661145"/>
<name>A0A2R4TFN1_9ACTN</name>
<proteinExistence type="predicted"/>
<evidence type="ECO:0000313" key="2">
    <source>
        <dbReference type="EMBL" id="AVZ77945.1"/>
    </source>
</evidence>
<keyword evidence="3" id="KW-1185">Reference proteome</keyword>
<keyword evidence="2" id="KW-0614">Plasmid</keyword>
<dbReference type="OrthoDB" id="9130903at2"/>
<organism evidence="2 3">
    <name type="scientific">Streptomyces lunaelactis</name>
    <dbReference type="NCBI Taxonomy" id="1535768"/>
    <lineage>
        <taxon>Bacteria</taxon>
        <taxon>Bacillati</taxon>
        <taxon>Actinomycetota</taxon>
        <taxon>Actinomycetes</taxon>
        <taxon>Kitasatosporales</taxon>
        <taxon>Streptomycetaceae</taxon>
        <taxon>Streptomyces</taxon>
    </lineage>
</organism>
<evidence type="ECO:0000259" key="1">
    <source>
        <dbReference type="Pfam" id="PF13577"/>
    </source>
</evidence>
<dbReference type="InterPro" id="IPR037401">
    <property type="entry name" value="SnoaL-like"/>
</dbReference>
<dbReference type="InterPro" id="IPR032710">
    <property type="entry name" value="NTF2-like_dom_sf"/>
</dbReference>
<dbReference type="RefSeq" id="WP_108155233.1">
    <property type="nucleotide sequence ID" value="NZ_CP026305.1"/>
</dbReference>
<reference evidence="2 3" key="1">
    <citation type="submission" date="2018-01" db="EMBL/GenBank/DDBJ databases">
        <title>Complete genome sequence of Streptomyces lunaelactis MM109T, a Ferroverdin A producer isolated from cave moonmilk deposits.</title>
        <authorList>
            <person name="Naome A."/>
            <person name="Martinet L."/>
            <person name="Maciejewska M."/>
            <person name="Anderssen S."/>
            <person name="Adam D."/>
            <person name="Tenconi E."/>
            <person name="Deflandre B."/>
            <person name="Arguelles-Arias A."/>
            <person name="Calusinska M."/>
            <person name="Copieters W."/>
            <person name="Karim L."/>
            <person name="Hanikenne M."/>
            <person name="Baurain D."/>
            <person name="van Wezel G."/>
            <person name="Smargiasso N."/>
            <person name="de Pauw E."/>
            <person name="Delfosse P."/>
            <person name="Rigali S."/>
        </authorList>
    </citation>
    <scope>NUCLEOTIDE SEQUENCE [LARGE SCALE GENOMIC DNA]</scope>
    <source>
        <strain evidence="2 3">MM109</strain>
        <plasmid evidence="3">Plasmid pslun1</plasmid>
    </source>
</reference>
<geneLocation type="plasmid" evidence="3">
    <name>pslun1</name>
</geneLocation>
<dbReference type="KEGG" id="slk:SLUN_38600"/>
<dbReference type="Proteomes" id="UP000244201">
    <property type="component" value="Plasmid pSLUN1"/>
</dbReference>